<evidence type="ECO:0000313" key="2">
    <source>
        <dbReference type="EMBL" id="OCH90492.1"/>
    </source>
</evidence>
<sequence length="236" mass="26838">MRHRPPYLAFASTFYTVTELRLSCIKLWSSRDFLRLVCAFPSLRALSSFDVSWDRDEGRTLAEEPFAKALCLQKIEISDRENISPYKCLLSAPELLQSIKYVEFSKGGRSNWSVELTLQETSPLGETPVCHHPSRKAHAVVRDKYGSRGPPVEWLRGSFDLLDVFLISPSVSCVDIDVEMKIPDEALLNVLRTDPFPFPALRARGVLQVTAFSGLDIKTLEWGCTDIFIRRRQVED</sequence>
<accession>A0A8E2DKI4</accession>
<feature type="domain" description="Ig-like" evidence="1">
    <location>
        <begin position="6"/>
        <end position="100"/>
    </location>
</feature>
<reference evidence="2 3" key="1">
    <citation type="submission" date="2016-07" db="EMBL/GenBank/DDBJ databases">
        <title>Draft genome of the white-rot fungus Obba rivulosa 3A-2.</title>
        <authorList>
            <consortium name="DOE Joint Genome Institute"/>
            <person name="Miettinen O."/>
            <person name="Riley R."/>
            <person name="Acob R."/>
            <person name="Barry K."/>
            <person name="Cullen D."/>
            <person name="De Vries R."/>
            <person name="Hainaut M."/>
            <person name="Hatakka A."/>
            <person name="Henrissat B."/>
            <person name="Hilden K."/>
            <person name="Kuo R."/>
            <person name="Labutti K."/>
            <person name="Lipzen A."/>
            <person name="Makela M.R."/>
            <person name="Sandor L."/>
            <person name="Spatafora J.W."/>
            <person name="Grigoriev I.V."/>
            <person name="Hibbett D.S."/>
        </authorList>
    </citation>
    <scope>NUCLEOTIDE SEQUENCE [LARGE SCALE GENOMIC DNA]</scope>
    <source>
        <strain evidence="2 3">3A-2</strain>
    </source>
</reference>
<name>A0A8E2DKI4_9APHY</name>
<gene>
    <name evidence="2" type="ORF">OBBRIDRAFT_834987</name>
</gene>
<dbReference type="InterPro" id="IPR007110">
    <property type="entry name" value="Ig-like_dom"/>
</dbReference>
<organism evidence="2 3">
    <name type="scientific">Obba rivulosa</name>
    <dbReference type="NCBI Taxonomy" id="1052685"/>
    <lineage>
        <taxon>Eukaryota</taxon>
        <taxon>Fungi</taxon>
        <taxon>Dikarya</taxon>
        <taxon>Basidiomycota</taxon>
        <taxon>Agaricomycotina</taxon>
        <taxon>Agaricomycetes</taxon>
        <taxon>Polyporales</taxon>
        <taxon>Gelatoporiaceae</taxon>
        <taxon>Obba</taxon>
    </lineage>
</organism>
<dbReference type="EMBL" id="KV722403">
    <property type="protein sequence ID" value="OCH90492.1"/>
    <property type="molecule type" value="Genomic_DNA"/>
</dbReference>
<proteinExistence type="predicted"/>
<keyword evidence="3" id="KW-1185">Reference proteome</keyword>
<dbReference type="Proteomes" id="UP000250043">
    <property type="component" value="Unassembled WGS sequence"/>
</dbReference>
<dbReference type="PROSITE" id="PS50835">
    <property type="entry name" value="IG_LIKE"/>
    <property type="match status" value="1"/>
</dbReference>
<evidence type="ECO:0000313" key="3">
    <source>
        <dbReference type="Proteomes" id="UP000250043"/>
    </source>
</evidence>
<protein>
    <recommendedName>
        <fullName evidence="1">Ig-like domain-containing protein</fullName>
    </recommendedName>
</protein>
<evidence type="ECO:0000259" key="1">
    <source>
        <dbReference type="PROSITE" id="PS50835"/>
    </source>
</evidence>
<dbReference type="AlphaFoldDB" id="A0A8E2DKI4"/>
<dbReference type="OrthoDB" id="10665741at2759"/>